<organism evidence="2 3">
    <name type="scientific">Fonsecaea nubica</name>
    <dbReference type="NCBI Taxonomy" id="856822"/>
    <lineage>
        <taxon>Eukaryota</taxon>
        <taxon>Fungi</taxon>
        <taxon>Dikarya</taxon>
        <taxon>Ascomycota</taxon>
        <taxon>Pezizomycotina</taxon>
        <taxon>Eurotiomycetes</taxon>
        <taxon>Chaetothyriomycetidae</taxon>
        <taxon>Chaetothyriales</taxon>
        <taxon>Herpotrichiellaceae</taxon>
        <taxon>Fonsecaea</taxon>
    </lineage>
</organism>
<evidence type="ECO:0000256" key="1">
    <source>
        <dbReference type="SAM" id="MobiDB-lite"/>
    </source>
</evidence>
<dbReference type="GeneID" id="34592773"/>
<gene>
    <name evidence="2" type="ORF">AYO20_09375</name>
</gene>
<feature type="region of interest" description="Disordered" evidence="1">
    <location>
        <begin position="1"/>
        <end position="34"/>
    </location>
</feature>
<name>A0A178CIW3_9EURO</name>
<protein>
    <submittedName>
        <fullName evidence="2">Uncharacterized protein</fullName>
    </submittedName>
</protein>
<evidence type="ECO:0000313" key="2">
    <source>
        <dbReference type="EMBL" id="OAL28651.1"/>
    </source>
</evidence>
<keyword evidence="3" id="KW-1185">Reference proteome</keyword>
<dbReference type="OrthoDB" id="2831558at2759"/>
<sequence>MSSSTLTTTPKPRASSIRGSATRPDSATLPDQPDEPIYADSMACARAFDRYMETYLLHLARVQSVDGRLLCLFQYSLRTWNDGVVAFRHDLVRTSYECEDWGDDEKYTIAILDAKYRSTHTDTSFLTTGYVNRGTDYLTTSSDGQIHAEAWSALQLQHRRLDSSVAQAIMSARDSDYDEPITTEKALRAIWPFGIYSQIQVQGPSYHVAVFTDQPSSSYREYTHPGRSTRGARLASLKGRCRFERTPAATVAVHDVASGTPIREIVSVAELRAASNPSS</sequence>
<dbReference type="EMBL" id="LVCJ01000086">
    <property type="protein sequence ID" value="OAL28651.1"/>
    <property type="molecule type" value="Genomic_DNA"/>
</dbReference>
<dbReference type="RefSeq" id="XP_022496341.1">
    <property type="nucleotide sequence ID" value="XM_022647645.1"/>
</dbReference>
<reference evidence="2 3" key="1">
    <citation type="submission" date="2016-03" db="EMBL/GenBank/DDBJ databases">
        <title>The draft genome sequence of Fonsecaea nubica causative agent of cutaneous subcutaneous infection in human host.</title>
        <authorList>
            <person name="Costa F."/>
            <person name="Sybren D.H."/>
            <person name="Raittz R.T."/>
            <person name="Weiss V.A."/>
            <person name="Leao A.C."/>
            <person name="Gomes R."/>
            <person name="De Souza E.M."/>
            <person name="Pedrosa F.O."/>
            <person name="Steffens M.B."/>
            <person name="Bombassaro A."/>
            <person name="Tadra-Sfeir M.Z."/>
            <person name="Moreno L.F."/>
            <person name="Najafzadeh M.J."/>
            <person name="Felipe M.S."/>
            <person name="Teixeira M."/>
            <person name="Sun J."/>
            <person name="Xi L."/>
            <person name="Castro M.A."/>
            <person name="Vicente V.A."/>
        </authorList>
    </citation>
    <scope>NUCLEOTIDE SEQUENCE [LARGE SCALE GENOMIC DNA]</scope>
    <source>
        <strain evidence="2 3">CBS 269.64</strain>
    </source>
</reference>
<proteinExistence type="predicted"/>
<feature type="compositionally biased region" description="Polar residues" evidence="1">
    <location>
        <begin position="1"/>
        <end position="10"/>
    </location>
</feature>
<accession>A0A178CIW3</accession>
<evidence type="ECO:0000313" key="3">
    <source>
        <dbReference type="Proteomes" id="UP000185904"/>
    </source>
</evidence>
<dbReference type="AlphaFoldDB" id="A0A178CIW3"/>
<comment type="caution">
    <text evidence="2">The sequence shown here is derived from an EMBL/GenBank/DDBJ whole genome shotgun (WGS) entry which is preliminary data.</text>
</comment>
<dbReference type="Proteomes" id="UP000185904">
    <property type="component" value="Unassembled WGS sequence"/>
</dbReference>